<dbReference type="PANTHER" id="PTHR33231:SF1">
    <property type="entry name" value="30S RIBOSOMAL PROTEIN"/>
    <property type="match status" value="1"/>
</dbReference>
<evidence type="ECO:0008006" key="4">
    <source>
        <dbReference type="Google" id="ProtNLM"/>
    </source>
</evidence>
<dbReference type="Gene3D" id="3.30.160.100">
    <property type="entry name" value="Ribosome hibernation promotion factor-like"/>
    <property type="match status" value="1"/>
</dbReference>
<keyword evidence="1" id="KW-0810">Translation regulation</keyword>
<comment type="caution">
    <text evidence="2">The sequence shown here is derived from an EMBL/GenBank/DDBJ whole genome shotgun (WGS) entry which is preliminary data.</text>
</comment>
<dbReference type="Pfam" id="PF02482">
    <property type="entry name" value="Ribosomal_S30AE"/>
    <property type="match status" value="1"/>
</dbReference>
<dbReference type="NCBIfam" id="TIGR00741">
    <property type="entry name" value="yfiA"/>
    <property type="match status" value="1"/>
</dbReference>
<proteinExistence type="predicted"/>
<dbReference type="InterPro" id="IPR050574">
    <property type="entry name" value="HPF/YfiA_ribosome-assoc"/>
</dbReference>
<dbReference type="AlphaFoldDB" id="A0A0G1GWD9"/>
<dbReference type="PANTHER" id="PTHR33231">
    <property type="entry name" value="30S RIBOSOMAL PROTEIN"/>
    <property type="match status" value="1"/>
</dbReference>
<accession>A0A0G1GWD9</accession>
<dbReference type="InterPro" id="IPR036567">
    <property type="entry name" value="RHF-like"/>
</dbReference>
<name>A0A0G1GWD9_9BACT</name>
<dbReference type="SUPFAM" id="SSF69754">
    <property type="entry name" value="Ribosome binding protein Y (YfiA homologue)"/>
    <property type="match status" value="1"/>
</dbReference>
<dbReference type="GO" id="GO:0022627">
    <property type="term" value="C:cytosolic small ribosomal subunit"/>
    <property type="evidence" value="ECO:0007669"/>
    <property type="project" value="TreeGrafter"/>
</dbReference>
<reference evidence="2 3" key="1">
    <citation type="journal article" date="2015" name="Nature">
        <title>rRNA introns, odd ribosomes, and small enigmatic genomes across a large radiation of phyla.</title>
        <authorList>
            <person name="Brown C.T."/>
            <person name="Hug L.A."/>
            <person name="Thomas B.C."/>
            <person name="Sharon I."/>
            <person name="Castelle C.J."/>
            <person name="Singh A."/>
            <person name="Wilkins M.J."/>
            <person name="Williams K.H."/>
            <person name="Banfield J.F."/>
        </authorList>
    </citation>
    <scope>NUCLEOTIDE SEQUENCE [LARGE SCALE GENOMIC DNA]</scope>
</reference>
<dbReference type="Proteomes" id="UP000033907">
    <property type="component" value="Unassembled WGS sequence"/>
</dbReference>
<dbReference type="GO" id="GO:0045900">
    <property type="term" value="P:negative regulation of translational elongation"/>
    <property type="evidence" value="ECO:0007669"/>
    <property type="project" value="TreeGrafter"/>
</dbReference>
<dbReference type="InterPro" id="IPR003489">
    <property type="entry name" value="RHF/RaiA"/>
</dbReference>
<evidence type="ECO:0000313" key="2">
    <source>
        <dbReference type="EMBL" id="KKT11652.1"/>
    </source>
</evidence>
<dbReference type="CDD" id="cd00552">
    <property type="entry name" value="RaiA"/>
    <property type="match status" value="1"/>
</dbReference>
<sequence length="129" mass="14891">MQINFQGKNMELTEAITEYISKRISGLEKLLSGREGEVKANFEVVKTTNHHKAGEIFHASCMIFSGREEFYGETDHEDLYSAIDEIKEILSNEIRKNKDRRQTLFKRGAASVKKMLKGLSRRNPFTSKY</sequence>
<dbReference type="EMBL" id="LCGH01000003">
    <property type="protein sequence ID" value="KKT11652.1"/>
    <property type="molecule type" value="Genomic_DNA"/>
</dbReference>
<evidence type="ECO:0000313" key="3">
    <source>
        <dbReference type="Proteomes" id="UP000033907"/>
    </source>
</evidence>
<protein>
    <recommendedName>
        <fullName evidence="4">Ribosomal subunit interface protein</fullName>
    </recommendedName>
</protein>
<gene>
    <name evidence="2" type="ORF">UV91_C0003G0041</name>
</gene>
<evidence type="ECO:0000256" key="1">
    <source>
        <dbReference type="ARBA" id="ARBA00022845"/>
    </source>
</evidence>
<organism evidence="2 3">
    <name type="scientific">Candidatus Nomurabacteria bacterium GW2011_GWF2_43_24</name>
    <dbReference type="NCBI Taxonomy" id="1618778"/>
    <lineage>
        <taxon>Bacteria</taxon>
        <taxon>Candidatus Nomuraibacteriota</taxon>
    </lineage>
</organism>
<dbReference type="GO" id="GO:0043024">
    <property type="term" value="F:ribosomal small subunit binding"/>
    <property type="evidence" value="ECO:0007669"/>
    <property type="project" value="TreeGrafter"/>
</dbReference>